<evidence type="ECO:0000256" key="1">
    <source>
        <dbReference type="SAM" id="MobiDB-lite"/>
    </source>
</evidence>
<dbReference type="EMBL" id="JAWRVI010000281">
    <property type="protein sequence ID" value="KAK4069494.1"/>
    <property type="molecule type" value="Genomic_DNA"/>
</dbReference>
<accession>A0ABR0BDD4</accession>
<sequence>MSTSQPDKDDAPVTQHVNFTYQLHEDDEPVTTHVDMGEIMFPKSGPETNDTAHQGTAAEANHQTNGSTGGGNAGGVQPAASRPDDARPDNAQTDNAQTDSTPQGSS</sequence>
<dbReference type="Proteomes" id="UP001287286">
    <property type="component" value="Unassembled WGS sequence"/>
</dbReference>
<reference evidence="2 3" key="1">
    <citation type="journal article" date="2024" name="Microbiol. Resour. Announc.">
        <title>Genome annotations for the ascomycete fungi Trichoderma harzianum, Trichoderma aggressivum, and Purpureocillium lilacinum.</title>
        <authorList>
            <person name="Beijen E.P.W."/>
            <person name="Ohm R.A."/>
        </authorList>
    </citation>
    <scope>NUCLEOTIDE SEQUENCE [LARGE SCALE GENOMIC DNA]</scope>
    <source>
        <strain evidence="2 3">CBS 150709</strain>
    </source>
</reference>
<proteinExistence type="predicted"/>
<gene>
    <name evidence="2" type="ORF">Purlil1_13697</name>
</gene>
<feature type="region of interest" description="Disordered" evidence="1">
    <location>
        <begin position="37"/>
        <end position="106"/>
    </location>
</feature>
<organism evidence="2 3">
    <name type="scientific">Purpureocillium lilacinum</name>
    <name type="common">Paecilomyces lilacinus</name>
    <dbReference type="NCBI Taxonomy" id="33203"/>
    <lineage>
        <taxon>Eukaryota</taxon>
        <taxon>Fungi</taxon>
        <taxon>Dikarya</taxon>
        <taxon>Ascomycota</taxon>
        <taxon>Pezizomycotina</taxon>
        <taxon>Sordariomycetes</taxon>
        <taxon>Hypocreomycetidae</taxon>
        <taxon>Hypocreales</taxon>
        <taxon>Ophiocordycipitaceae</taxon>
        <taxon>Purpureocillium</taxon>
    </lineage>
</organism>
<evidence type="ECO:0000313" key="3">
    <source>
        <dbReference type="Proteomes" id="UP001287286"/>
    </source>
</evidence>
<evidence type="ECO:0000313" key="2">
    <source>
        <dbReference type="EMBL" id="KAK4069494.1"/>
    </source>
</evidence>
<protein>
    <submittedName>
        <fullName evidence="2">Uncharacterized protein</fullName>
    </submittedName>
</protein>
<feature type="compositionally biased region" description="Polar residues" evidence="1">
    <location>
        <begin position="90"/>
        <end position="106"/>
    </location>
</feature>
<comment type="caution">
    <text evidence="2">The sequence shown here is derived from an EMBL/GenBank/DDBJ whole genome shotgun (WGS) entry which is preliminary data.</text>
</comment>
<keyword evidence="3" id="KW-1185">Reference proteome</keyword>
<name>A0ABR0BDD4_PURLI</name>